<name>A0A0A9A8H9_ARUDO</name>
<accession>A0A0A9A8H9</accession>
<reference evidence="1" key="2">
    <citation type="journal article" date="2015" name="Data Brief">
        <title>Shoot transcriptome of the giant reed, Arundo donax.</title>
        <authorList>
            <person name="Barrero R.A."/>
            <person name="Guerrero F.D."/>
            <person name="Moolhuijzen P."/>
            <person name="Goolsby J.A."/>
            <person name="Tidwell J."/>
            <person name="Bellgard S.E."/>
            <person name="Bellgard M.I."/>
        </authorList>
    </citation>
    <scope>NUCLEOTIDE SEQUENCE</scope>
    <source>
        <tissue evidence="1">Shoot tissue taken approximately 20 cm above the soil surface</tissue>
    </source>
</reference>
<dbReference type="AlphaFoldDB" id="A0A0A9A8H9"/>
<reference evidence="1" key="1">
    <citation type="submission" date="2014-09" db="EMBL/GenBank/DDBJ databases">
        <authorList>
            <person name="Magalhaes I.L.F."/>
            <person name="Oliveira U."/>
            <person name="Santos F.R."/>
            <person name="Vidigal T.H.D.A."/>
            <person name="Brescovit A.D."/>
            <person name="Santos A.J."/>
        </authorList>
    </citation>
    <scope>NUCLEOTIDE SEQUENCE</scope>
    <source>
        <tissue evidence="1">Shoot tissue taken approximately 20 cm above the soil surface</tissue>
    </source>
</reference>
<dbReference type="EMBL" id="GBRH01249921">
    <property type="protein sequence ID" value="JAD47974.1"/>
    <property type="molecule type" value="Transcribed_RNA"/>
</dbReference>
<evidence type="ECO:0000313" key="1">
    <source>
        <dbReference type="EMBL" id="JAD47974.1"/>
    </source>
</evidence>
<sequence>MEIFSAAAWNIWLQRNGIIFDGKQPDVNRWRISLKHDLVLLGHRMNATLRQQFLSWIESHL</sequence>
<protein>
    <submittedName>
        <fullName evidence="1">Uncharacterized protein</fullName>
    </submittedName>
</protein>
<proteinExistence type="predicted"/>
<organism evidence="1">
    <name type="scientific">Arundo donax</name>
    <name type="common">Giant reed</name>
    <name type="synonym">Donax arundinaceus</name>
    <dbReference type="NCBI Taxonomy" id="35708"/>
    <lineage>
        <taxon>Eukaryota</taxon>
        <taxon>Viridiplantae</taxon>
        <taxon>Streptophyta</taxon>
        <taxon>Embryophyta</taxon>
        <taxon>Tracheophyta</taxon>
        <taxon>Spermatophyta</taxon>
        <taxon>Magnoliopsida</taxon>
        <taxon>Liliopsida</taxon>
        <taxon>Poales</taxon>
        <taxon>Poaceae</taxon>
        <taxon>PACMAD clade</taxon>
        <taxon>Arundinoideae</taxon>
        <taxon>Arundineae</taxon>
        <taxon>Arundo</taxon>
    </lineage>
</organism>